<dbReference type="Pfam" id="PF07366">
    <property type="entry name" value="SnoaL"/>
    <property type="match status" value="1"/>
</dbReference>
<dbReference type="EMBL" id="QKNV01000031">
    <property type="protein sequence ID" value="PZA22451.1"/>
    <property type="molecule type" value="Genomic_DNA"/>
</dbReference>
<comment type="caution">
    <text evidence="2">The sequence shown here is derived from an EMBL/GenBank/DDBJ whole genome shotgun (WGS) entry which is preliminary data.</text>
</comment>
<dbReference type="RefSeq" id="WP_110551221.1">
    <property type="nucleotide sequence ID" value="NZ_JACIBU010000001.1"/>
</dbReference>
<dbReference type="OrthoDB" id="9182871at2"/>
<evidence type="ECO:0000313" key="2">
    <source>
        <dbReference type="EMBL" id="PZA22451.1"/>
    </source>
</evidence>
<dbReference type="InterPro" id="IPR032710">
    <property type="entry name" value="NTF2-like_dom_sf"/>
</dbReference>
<keyword evidence="3" id="KW-1185">Reference proteome</keyword>
<dbReference type="PANTHER" id="PTHR38436:SF1">
    <property type="entry name" value="ESTER CYCLASE"/>
    <property type="match status" value="1"/>
</dbReference>
<organism evidence="2 3">
    <name type="scientific">Modestobacter versicolor</name>
    <dbReference type="NCBI Taxonomy" id="429133"/>
    <lineage>
        <taxon>Bacteria</taxon>
        <taxon>Bacillati</taxon>
        <taxon>Actinomycetota</taxon>
        <taxon>Actinomycetes</taxon>
        <taxon>Geodermatophilales</taxon>
        <taxon>Geodermatophilaceae</taxon>
        <taxon>Modestobacter</taxon>
    </lineage>
</organism>
<dbReference type="Gene3D" id="3.10.450.50">
    <property type="match status" value="1"/>
</dbReference>
<dbReference type="PANTHER" id="PTHR38436">
    <property type="entry name" value="POLYKETIDE CYCLASE SNOAL-LIKE DOMAIN"/>
    <property type="match status" value="1"/>
</dbReference>
<evidence type="ECO:0000313" key="3">
    <source>
        <dbReference type="Proteomes" id="UP000247602"/>
    </source>
</evidence>
<protein>
    <submittedName>
        <fullName evidence="2">Ester cyclase</fullName>
    </submittedName>
    <submittedName>
        <fullName evidence="1">Steroid delta-isomerase-like uncharacterized protein</fullName>
    </submittedName>
</protein>
<gene>
    <name evidence="2" type="ORF">DMO24_04890</name>
    <name evidence="1" type="ORF">FHX36_000388</name>
</gene>
<dbReference type="GO" id="GO:0030638">
    <property type="term" value="P:polyketide metabolic process"/>
    <property type="evidence" value="ECO:0007669"/>
    <property type="project" value="InterPro"/>
</dbReference>
<keyword evidence="1" id="KW-0413">Isomerase</keyword>
<reference evidence="1 4" key="2">
    <citation type="submission" date="2020-08" db="EMBL/GenBank/DDBJ databases">
        <title>Sequencing the genomes of 1000 actinobacteria strains.</title>
        <authorList>
            <person name="Klenk H.-P."/>
        </authorList>
    </citation>
    <scope>NUCLEOTIDE SEQUENCE [LARGE SCALE GENOMIC DNA]</scope>
    <source>
        <strain evidence="1 4">DSM 16678</strain>
    </source>
</reference>
<name>A0A323VCY5_9ACTN</name>
<dbReference type="SUPFAM" id="SSF54427">
    <property type="entry name" value="NTF2-like"/>
    <property type="match status" value="1"/>
</dbReference>
<sequence>MSTEGNKAVVRRWIEEFKTGGDEAVADAVRSPRFVNHSAPPGAPSGPEAGKAAFRAMRAAFPDLHVTIEDMVAEGDQVVTRQTFAGTHRGEWMGVPATGRAVTWAVIDVVRLEDGLLVDHWAVADMLGLRAQLTAEGPG</sequence>
<reference evidence="2 3" key="1">
    <citation type="submission" date="2018-06" db="EMBL/GenBank/DDBJ databases">
        <title>Draft genome sequence of Modestobacter versicolor CP153-2.</title>
        <authorList>
            <person name="Gundlapally S.R."/>
        </authorList>
    </citation>
    <scope>NUCLEOTIDE SEQUENCE [LARGE SCALE GENOMIC DNA]</scope>
    <source>
        <strain evidence="2 3">CP153-2</strain>
    </source>
</reference>
<accession>A0A323VCY5</accession>
<dbReference type="Proteomes" id="UP000247602">
    <property type="component" value="Unassembled WGS sequence"/>
</dbReference>
<evidence type="ECO:0000313" key="4">
    <source>
        <dbReference type="Proteomes" id="UP000580718"/>
    </source>
</evidence>
<dbReference type="AlphaFoldDB" id="A0A323VCY5"/>
<dbReference type="Proteomes" id="UP000580718">
    <property type="component" value="Unassembled WGS sequence"/>
</dbReference>
<proteinExistence type="predicted"/>
<evidence type="ECO:0000313" key="1">
    <source>
        <dbReference type="EMBL" id="MBB3674653.1"/>
    </source>
</evidence>
<dbReference type="GO" id="GO:0016853">
    <property type="term" value="F:isomerase activity"/>
    <property type="evidence" value="ECO:0007669"/>
    <property type="project" value="UniProtKB-KW"/>
</dbReference>
<dbReference type="EMBL" id="JACIBU010000001">
    <property type="protein sequence ID" value="MBB3674653.1"/>
    <property type="molecule type" value="Genomic_DNA"/>
</dbReference>
<dbReference type="InterPro" id="IPR009959">
    <property type="entry name" value="Cyclase_SnoaL-like"/>
</dbReference>